<dbReference type="InterPro" id="IPR029068">
    <property type="entry name" value="Glyas_Bleomycin-R_OHBP_Dase"/>
</dbReference>
<dbReference type="PROSITE" id="PS51819">
    <property type="entry name" value="VOC"/>
    <property type="match status" value="1"/>
</dbReference>
<name>A0A2P5BRV3_PARAD</name>
<dbReference type="GO" id="GO:0004462">
    <property type="term" value="F:lactoylglutathione lyase activity"/>
    <property type="evidence" value="ECO:0007669"/>
    <property type="project" value="TreeGrafter"/>
</dbReference>
<dbReference type="STRING" id="3476.A0A2P5BRV3"/>
<protein>
    <submittedName>
        <fullName evidence="2">Glyoxalase/Bleomycin resistance protein/Dihydroxybiphenyl dioxygenase</fullName>
    </submittedName>
</protein>
<dbReference type="Proteomes" id="UP000237105">
    <property type="component" value="Unassembled WGS sequence"/>
</dbReference>
<keyword evidence="3" id="KW-1185">Reference proteome</keyword>
<evidence type="ECO:0000313" key="3">
    <source>
        <dbReference type="Proteomes" id="UP000237105"/>
    </source>
</evidence>
<dbReference type="Gene3D" id="3.10.180.10">
    <property type="entry name" value="2,3-Dihydroxybiphenyl 1,2-Dioxygenase, domain 1"/>
    <property type="match status" value="1"/>
</dbReference>
<sequence>MYNLMILRSFPDKKYSIAVVGFGPEDSHFVIETRYHYGVDKYEIGTGFGEFVGGTVESAGQGWCCTREPGKTAGGSTKVFAFVLDPDGYSTELFDSRQSSEPLRQIALRVTDIDPAIKFYQR</sequence>
<dbReference type="OrthoDB" id="16820at2759"/>
<dbReference type="GO" id="GO:0051213">
    <property type="term" value="F:dioxygenase activity"/>
    <property type="evidence" value="ECO:0007669"/>
    <property type="project" value="UniProtKB-KW"/>
</dbReference>
<reference evidence="3" key="1">
    <citation type="submission" date="2016-06" db="EMBL/GenBank/DDBJ databases">
        <title>Parallel loss of symbiosis genes in relatives of nitrogen-fixing non-legume Parasponia.</title>
        <authorList>
            <person name="Van Velzen R."/>
            <person name="Holmer R."/>
            <person name="Bu F."/>
            <person name="Rutten L."/>
            <person name="Van Zeijl A."/>
            <person name="Liu W."/>
            <person name="Santuari L."/>
            <person name="Cao Q."/>
            <person name="Sharma T."/>
            <person name="Shen D."/>
            <person name="Roswanjaya Y."/>
            <person name="Wardhani T."/>
            <person name="Kalhor M.S."/>
            <person name="Jansen J."/>
            <person name="Van den Hoogen J."/>
            <person name="Gungor B."/>
            <person name="Hartog M."/>
            <person name="Hontelez J."/>
            <person name="Verver J."/>
            <person name="Yang W.-C."/>
            <person name="Schijlen E."/>
            <person name="Repin R."/>
            <person name="Schilthuizen M."/>
            <person name="Schranz E."/>
            <person name="Heidstra R."/>
            <person name="Miyata K."/>
            <person name="Fedorova E."/>
            <person name="Kohlen W."/>
            <person name="Bisseling T."/>
            <person name="Smit S."/>
            <person name="Geurts R."/>
        </authorList>
    </citation>
    <scope>NUCLEOTIDE SEQUENCE [LARGE SCALE GENOMIC DNA]</scope>
    <source>
        <strain evidence="3">cv. WU1-14</strain>
    </source>
</reference>
<dbReference type="GO" id="GO:0019243">
    <property type="term" value="P:methylglyoxal catabolic process to D-lactate via S-lactoyl-glutathione"/>
    <property type="evidence" value="ECO:0007669"/>
    <property type="project" value="TreeGrafter"/>
</dbReference>
<proteinExistence type="predicted"/>
<gene>
    <name evidence="2" type="ORF">PanWU01x14_215560</name>
</gene>
<dbReference type="SUPFAM" id="SSF54593">
    <property type="entry name" value="Glyoxalase/Bleomycin resistance protein/Dihydroxybiphenyl dioxygenase"/>
    <property type="match status" value="1"/>
</dbReference>
<keyword evidence="2" id="KW-0560">Oxidoreductase</keyword>
<dbReference type="GO" id="GO:0005737">
    <property type="term" value="C:cytoplasm"/>
    <property type="evidence" value="ECO:0007669"/>
    <property type="project" value="TreeGrafter"/>
</dbReference>
<comment type="caution">
    <text evidence="2">The sequence shown here is derived from an EMBL/GenBank/DDBJ whole genome shotgun (WGS) entry which is preliminary data.</text>
</comment>
<evidence type="ECO:0000313" key="2">
    <source>
        <dbReference type="EMBL" id="PON51474.1"/>
    </source>
</evidence>
<feature type="domain" description="VOC" evidence="1">
    <location>
        <begin position="1"/>
        <end position="96"/>
    </location>
</feature>
<dbReference type="AlphaFoldDB" id="A0A2P5BRV3"/>
<dbReference type="InterPro" id="IPR037523">
    <property type="entry name" value="VOC_core"/>
</dbReference>
<organism evidence="2 3">
    <name type="scientific">Parasponia andersonii</name>
    <name type="common">Sponia andersonii</name>
    <dbReference type="NCBI Taxonomy" id="3476"/>
    <lineage>
        <taxon>Eukaryota</taxon>
        <taxon>Viridiplantae</taxon>
        <taxon>Streptophyta</taxon>
        <taxon>Embryophyta</taxon>
        <taxon>Tracheophyta</taxon>
        <taxon>Spermatophyta</taxon>
        <taxon>Magnoliopsida</taxon>
        <taxon>eudicotyledons</taxon>
        <taxon>Gunneridae</taxon>
        <taxon>Pentapetalae</taxon>
        <taxon>rosids</taxon>
        <taxon>fabids</taxon>
        <taxon>Rosales</taxon>
        <taxon>Cannabaceae</taxon>
        <taxon>Parasponia</taxon>
    </lineage>
</organism>
<dbReference type="PANTHER" id="PTHR46036">
    <property type="entry name" value="LACTOYLGLUTATHIONE LYASE"/>
    <property type="match status" value="1"/>
</dbReference>
<evidence type="ECO:0000259" key="1">
    <source>
        <dbReference type="PROSITE" id="PS51819"/>
    </source>
</evidence>
<dbReference type="EMBL" id="JXTB01000232">
    <property type="protein sequence ID" value="PON51474.1"/>
    <property type="molecule type" value="Genomic_DNA"/>
</dbReference>
<accession>A0A2P5BRV3</accession>
<dbReference type="PANTHER" id="PTHR46036:SF12">
    <property type="entry name" value="VOC DOMAIN-CONTAINING PROTEIN"/>
    <property type="match status" value="1"/>
</dbReference>
<keyword evidence="2" id="KW-0223">Dioxygenase</keyword>